<dbReference type="InterPro" id="IPR033749">
    <property type="entry name" value="Polyprenyl_synt_CS"/>
</dbReference>
<dbReference type="GO" id="GO:0004311">
    <property type="term" value="F:geranylgeranyl diphosphate synthase activity"/>
    <property type="evidence" value="ECO:0007669"/>
    <property type="project" value="UniProtKB-EC"/>
</dbReference>
<dbReference type="Proteomes" id="UP000029640">
    <property type="component" value="Unassembled WGS sequence"/>
</dbReference>
<dbReference type="SFLD" id="SFLDS00005">
    <property type="entry name" value="Isoprenoid_Synthase_Type_I"/>
    <property type="match status" value="1"/>
</dbReference>
<dbReference type="GO" id="GO:0046872">
    <property type="term" value="F:metal ion binding"/>
    <property type="evidence" value="ECO:0007669"/>
    <property type="project" value="UniProtKB-KW"/>
</dbReference>
<dbReference type="PATRIC" id="fig|1265313.6.peg.2573"/>
<dbReference type="InterPro" id="IPR008949">
    <property type="entry name" value="Isoprenoid_synthase_dom_sf"/>
</dbReference>
<dbReference type="InterPro" id="IPR053378">
    <property type="entry name" value="Prenyl_diphosphate_synthase"/>
</dbReference>
<dbReference type="EC" id="2.5.1.29" evidence="8"/>
<gene>
    <name evidence="8" type="ORF">HRUBRA_02610</name>
</gene>
<dbReference type="GO" id="GO:0016114">
    <property type="term" value="P:terpenoid biosynthetic process"/>
    <property type="evidence" value="ECO:0007669"/>
    <property type="project" value="UniProtKB-ARBA"/>
</dbReference>
<accession>A0A095WW00</accession>
<evidence type="ECO:0000313" key="9">
    <source>
        <dbReference type="Proteomes" id="UP000029640"/>
    </source>
</evidence>
<dbReference type="GO" id="GO:0005737">
    <property type="term" value="C:cytoplasm"/>
    <property type="evidence" value="ECO:0007669"/>
    <property type="project" value="UniProtKB-ARBA"/>
</dbReference>
<dbReference type="EC" id="2.5.1.10" evidence="8"/>
<evidence type="ECO:0000256" key="4">
    <source>
        <dbReference type="ARBA" id="ARBA00022723"/>
    </source>
</evidence>
<evidence type="ECO:0000256" key="3">
    <source>
        <dbReference type="ARBA" id="ARBA00022679"/>
    </source>
</evidence>
<comment type="caution">
    <text evidence="8">The sequence shown here is derived from an EMBL/GenBank/DDBJ whole genome shotgun (WGS) entry which is preliminary data.</text>
</comment>
<dbReference type="AlphaFoldDB" id="A0A095WW00"/>
<evidence type="ECO:0000256" key="6">
    <source>
        <dbReference type="ARBA" id="ARBA00023229"/>
    </source>
</evidence>
<dbReference type="Pfam" id="PF00348">
    <property type="entry name" value="polyprenyl_synt"/>
    <property type="match status" value="1"/>
</dbReference>
<dbReference type="STRING" id="1265313.HRUBRA_02610"/>
<name>A0A095WW00_9GAMM</name>
<evidence type="ECO:0000256" key="7">
    <source>
        <dbReference type="RuleBase" id="RU004466"/>
    </source>
</evidence>
<comment type="cofactor">
    <cofactor evidence="1">
        <name>Mg(2+)</name>
        <dbReference type="ChEBI" id="CHEBI:18420"/>
    </cofactor>
</comment>
<dbReference type="Gene3D" id="1.10.600.10">
    <property type="entry name" value="Farnesyl Diphosphate Synthase"/>
    <property type="match status" value="1"/>
</dbReference>
<organism evidence="8 9">
    <name type="scientific">Pseudohaliea rubra DSM 19751</name>
    <dbReference type="NCBI Taxonomy" id="1265313"/>
    <lineage>
        <taxon>Bacteria</taxon>
        <taxon>Pseudomonadati</taxon>
        <taxon>Pseudomonadota</taxon>
        <taxon>Gammaproteobacteria</taxon>
        <taxon>Cellvibrionales</taxon>
        <taxon>Halieaceae</taxon>
        <taxon>Pseudohaliea</taxon>
    </lineage>
</organism>
<dbReference type="HOGENOM" id="CLU_014015_0_0_6"/>
<keyword evidence="6" id="KW-0414">Isoprene biosynthesis</keyword>
<dbReference type="InterPro" id="IPR000092">
    <property type="entry name" value="Polyprenyl_synt"/>
</dbReference>
<dbReference type="PANTHER" id="PTHR43281:SF1">
    <property type="entry name" value="FARNESYL DIPHOSPHATE SYNTHASE"/>
    <property type="match status" value="1"/>
</dbReference>
<keyword evidence="5" id="KW-0460">Magnesium</keyword>
<dbReference type="SUPFAM" id="SSF48576">
    <property type="entry name" value="Terpenoid synthases"/>
    <property type="match status" value="1"/>
</dbReference>
<evidence type="ECO:0000256" key="1">
    <source>
        <dbReference type="ARBA" id="ARBA00001946"/>
    </source>
</evidence>
<sequence>MTLSADRERFEAHAHPLVEAQLSQVPTTLREAVAYALSVGGKRIRPILVYRAARALGHGDAPALEHAAAAIELVHTYSLIHDDLPAMDDDDLRRGQPTLHRAYDEATAILVGDGMQVQAFSLLTAAPGLTAARRLAMVDVLAAASGFPGMVGGQYIDVAATGEALGLDALKAMHNLKTGALIRAALALGGHSADADETALLALDRYGEHIGLAFQVVDDILDVESDSATLGKTQGKDAAANKSTYVSLLGIDGARREVTTLLDAAIATLSPLGDNADDLRELARYIVARDR</sequence>
<dbReference type="GO" id="GO:0004161">
    <property type="term" value="F:dimethylallyltranstransferase activity"/>
    <property type="evidence" value="ECO:0007669"/>
    <property type="project" value="UniProtKB-EC"/>
</dbReference>
<dbReference type="NCBIfam" id="NF045485">
    <property type="entry name" value="FPPsyn"/>
    <property type="match status" value="1"/>
</dbReference>
<evidence type="ECO:0000256" key="5">
    <source>
        <dbReference type="ARBA" id="ARBA00022842"/>
    </source>
</evidence>
<dbReference type="PROSITE" id="PS00723">
    <property type="entry name" value="POLYPRENYL_SYNTHASE_1"/>
    <property type="match status" value="1"/>
</dbReference>
<dbReference type="SFLD" id="SFLDG01017">
    <property type="entry name" value="Polyprenyl_Transferase_Like"/>
    <property type="match status" value="1"/>
</dbReference>
<keyword evidence="4" id="KW-0479">Metal-binding</keyword>
<evidence type="ECO:0000313" key="8">
    <source>
        <dbReference type="EMBL" id="KGE02829.1"/>
    </source>
</evidence>
<dbReference type="PANTHER" id="PTHR43281">
    <property type="entry name" value="FARNESYL DIPHOSPHATE SYNTHASE"/>
    <property type="match status" value="1"/>
</dbReference>
<dbReference type="GO" id="GO:0004337">
    <property type="term" value="F:(2E,6E)-farnesyl diphosphate synthase activity"/>
    <property type="evidence" value="ECO:0007669"/>
    <property type="project" value="UniProtKB-EC"/>
</dbReference>
<proteinExistence type="inferred from homology"/>
<dbReference type="eggNOG" id="COG0142">
    <property type="taxonomic scope" value="Bacteria"/>
</dbReference>
<comment type="similarity">
    <text evidence="2 7">Belongs to the FPP/GGPP synthase family.</text>
</comment>
<dbReference type="GO" id="GO:0008654">
    <property type="term" value="P:phospholipid biosynthetic process"/>
    <property type="evidence" value="ECO:0007669"/>
    <property type="project" value="UniProtKB-ARBA"/>
</dbReference>
<dbReference type="RefSeq" id="WP_236629871.1">
    <property type="nucleotide sequence ID" value="NZ_KN234787.1"/>
</dbReference>
<dbReference type="CDD" id="cd00685">
    <property type="entry name" value="Trans_IPPS_HT"/>
    <property type="match status" value="1"/>
</dbReference>
<dbReference type="EC" id="2.5.1.1" evidence="8"/>
<dbReference type="EMBL" id="AUVB01000082">
    <property type="protein sequence ID" value="KGE02829.1"/>
    <property type="molecule type" value="Genomic_DNA"/>
</dbReference>
<dbReference type="FunFam" id="1.10.600.10:FF:000001">
    <property type="entry name" value="Geranylgeranyl diphosphate synthase"/>
    <property type="match status" value="1"/>
</dbReference>
<keyword evidence="3 7" id="KW-0808">Transferase</keyword>
<evidence type="ECO:0000256" key="2">
    <source>
        <dbReference type="ARBA" id="ARBA00006706"/>
    </source>
</evidence>
<reference evidence="8 9" key="1">
    <citation type="journal article" date="2014" name="Genome Announc.">
        <title>Genome Sequence of Gammaproteobacterial Pseudohaliea rubra Type Strain DSM 19751, Isolated from Coastal Seawater of the Mediterranean Sea.</title>
        <authorList>
            <person name="Spring S."/>
            <person name="Fiebig A."/>
            <person name="Riedel T."/>
            <person name="Goker M."/>
            <person name="Klenk H.P."/>
        </authorList>
    </citation>
    <scope>NUCLEOTIDE SEQUENCE [LARGE SCALE GENOMIC DNA]</scope>
    <source>
        <strain evidence="8 9">DSM 19751</strain>
    </source>
</reference>
<protein>
    <submittedName>
        <fullName evidence="8">Octaprenyl-diphosphate synthase</fullName>
        <ecNumber evidence="8">2.5.1.1</ecNumber>
        <ecNumber evidence="8">2.5.1.10</ecNumber>
        <ecNumber evidence="8">2.5.1.29</ecNumber>
    </submittedName>
</protein>
<dbReference type="PROSITE" id="PS00444">
    <property type="entry name" value="POLYPRENYL_SYNTHASE_2"/>
    <property type="match status" value="1"/>
</dbReference>
<keyword evidence="9" id="KW-1185">Reference proteome</keyword>